<dbReference type="GO" id="GO:0003735">
    <property type="term" value="F:structural constituent of ribosome"/>
    <property type="evidence" value="ECO:0007669"/>
    <property type="project" value="InterPro"/>
</dbReference>
<dbReference type="EMBL" id="JAGFBS010000009">
    <property type="protein sequence ID" value="KAG6377565.1"/>
    <property type="molecule type" value="Genomic_DNA"/>
</dbReference>
<dbReference type="Pfam" id="PF18126">
    <property type="entry name" value="Mitoc_mL59"/>
    <property type="match status" value="1"/>
</dbReference>
<gene>
    <name evidence="3" type="ORF">JVT61DRAFT_15381</name>
</gene>
<keyword evidence="4" id="KW-1185">Reference proteome</keyword>
<dbReference type="Proteomes" id="UP000683000">
    <property type="component" value="Unassembled WGS sequence"/>
</dbReference>
<dbReference type="GO" id="GO:0005762">
    <property type="term" value="C:mitochondrial large ribosomal subunit"/>
    <property type="evidence" value="ECO:0007669"/>
    <property type="project" value="InterPro"/>
</dbReference>
<evidence type="ECO:0000256" key="1">
    <source>
        <dbReference type="SAM" id="MobiDB-lite"/>
    </source>
</evidence>
<evidence type="ECO:0000259" key="2">
    <source>
        <dbReference type="Pfam" id="PF18126"/>
    </source>
</evidence>
<feature type="domain" description="Large ribosomal subunit protein mL59" evidence="2">
    <location>
        <begin position="34"/>
        <end position="210"/>
    </location>
</feature>
<feature type="compositionally biased region" description="Polar residues" evidence="1">
    <location>
        <begin position="62"/>
        <end position="72"/>
    </location>
</feature>
<evidence type="ECO:0000313" key="3">
    <source>
        <dbReference type="EMBL" id="KAG6377565.1"/>
    </source>
</evidence>
<comment type="caution">
    <text evidence="3">The sequence shown here is derived from an EMBL/GenBank/DDBJ whole genome shotgun (WGS) entry which is preliminary data.</text>
</comment>
<name>A0A8I2YSZ6_9AGAM</name>
<evidence type="ECO:0000313" key="4">
    <source>
        <dbReference type="Proteomes" id="UP000683000"/>
    </source>
</evidence>
<reference evidence="3" key="1">
    <citation type="submission" date="2021-03" db="EMBL/GenBank/DDBJ databases">
        <title>Evolutionary innovations through gain and loss of genes in the ectomycorrhizal Boletales.</title>
        <authorList>
            <person name="Wu G."/>
            <person name="Miyauchi S."/>
            <person name="Morin E."/>
            <person name="Yang Z.-L."/>
            <person name="Xu J."/>
            <person name="Martin F.M."/>
        </authorList>
    </citation>
    <scope>NUCLEOTIDE SEQUENCE</scope>
    <source>
        <strain evidence="3">BR01</strain>
    </source>
</reference>
<dbReference type="PANTHER" id="PTHR28041">
    <property type="entry name" value="54S RIBOSOMAL PROTEIN L25, MITOCHONDRIAL"/>
    <property type="match status" value="1"/>
</dbReference>
<accession>A0A8I2YSZ6</accession>
<organism evidence="3 4">
    <name type="scientific">Boletus reticuloceps</name>
    <dbReference type="NCBI Taxonomy" id="495285"/>
    <lineage>
        <taxon>Eukaryota</taxon>
        <taxon>Fungi</taxon>
        <taxon>Dikarya</taxon>
        <taxon>Basidiomycota</taxon>
        <taxon>Agaricomycotina</taxon>
        <taxon>Agaricomycetes</taxon>
        <taxon>Agaricomycetidae</taxon>
        <taxon>Boletales</taxon>
        <taxon>Boletineae</taxon>
        <taxon>Boletaceae</taxon>
        <taxon>Boletoideae</taxon>
        <taxon>Boletus</taxon>
    </lineage>
</organism>
<sequence>MATKAIKHFRLRELVRAPPPPPVLKSTPSSSSFDFAKFESLQPNPVAPESSTNNFPKRANPFISTKNPQTGRWSPPKYSLRQQADLIKKARSSGTLALLPPSPKTSAVRLAAISFAKAQPLAKKHQVQSDLETQVEISTKDSEERWTQPIEWVGQVKERTVPGAEIGNRLYAGKKRMFKGHKWERVAEKKALKRKMLMRDMGKRIQRYKQASGFSVLLPCIFARCTYSFCPIVLQEEATKPPQAIQDLGREASILDTMDGAFIALVFHASLFLPCTSSAHSCAVRKSQ</sequence>
<dbReference type="InterPro" id="IPR037507">
    <property type="entry name" value="Ribosomal_mL59"/>
</dbReference>
<dbReference type="AlphaFoldDB" id="A0A8I2YSZ6"/>
<dbReference type="OrthoDB" id="18529at2759"/>
<proteinExistence type="predicted"/>
<dbReference type="PANTHER" id="PTHR28041:SF1">
    <property type="entry name" value="LARGE RIBOSOMAL SUBUNIT PROTEIN ML59"/>
    <property type="match status" value="1"/>
</dbReference>
<feature type="region of interest" description="Disordered" evidence="1">
    <location>
        <begin position="35"/>
        <end position="75"/>
    </location>
</feature>
<dbReference type="InterPro" id="IPR040922">
    <property type="entry name" value="Ribosomal_mL59_dom"/>
</dbReference>
<protein>
    <recommendedName>
        <fullName evidence="2">Large ribosomal subunit protein mL59 domain-containing protein</fullName>
    </recommendedName>
</protein>